<proteinExistence type="inferred from homology"/>
<keyword evidence="3 4" id="KW-0603">Photosystem I</keyword>
<protein>
    <recommendedName>
        <fullName evidence="4">Photosystem I reaction center subunit III</fullName>
    </recommendedName>
    <alternativeName>
        <fullName evidence="4">PSI-F</fullName>
    </alternativeName>
</protein>
<feature type="chain" id="PRO_5001706106" description="Photosystem I reaction center subunit III" evidence="6">
    <location>
        <begin position="24"/>
        <end position="184"/>
    </location>
</feature>
<evidence type="ECO:0000256" key="1">
    <source>
        <dbReference type="ARBA" id="ARBA00008386"/>
    </source>
</evidence>
<dbReference type="Pfam" id="PF02507">
    <property type="entry name" value="PSI_PsaF"/>
    <property type="match status" value="1"/>
</dbReference>
<comment type="function">
    <text evidence="4">Participates in efficiency of electron transfer from plastocyanin to P700 (or cytochrome c553 in algae and cyanobacteria). This plastocyanin-docking protein contributes to the specific association of plastocyanin to PSI.</text>
</comment>
<dbReference type="GO" id="GO:0015979">
    <property type="term" value="P:photosynthesis"/>
    <property type="evidence" value="ECO:0007669"/>
    <property type="project" value="UniProtKB-UniRule"/>
</dbReference>
<keyword evidence="5" id="KW-0472">Membrane</keyword>
<geneLocation type="chloroplast" evidence="7"/>
<gene>
    <name evidence="7" type="primary">psaF</name>
    <name evidence="7" type="ORF">ChtoCp_00009</name>
</gene>
<keyword evidence="7" id="KW-0934">Plastid</keyword>
<keyword evidence="5" id="KW-0812">Transmembrane</keyword>
<accession>A0A075DWF8</accession>
<dbReference type="PANTHER" id="PTHR34939:SF1">
    <property type="entry name" value="PHOTOSYSTEM I REACTION CENTER SUBUNIT III, CHLOROPLASTIC"/>
    <property type="match status" value="1"/>
</dbReference>
<feature type="signal peptide" evidence="6">
    <location>
        <begin position="1"/>
        <end position="23"/>
    </location>
</feature>
<dbReference type="GO" id="GO:0009538">
    <property type="term" value="C:photosystem I reaction center"/>
    <property type="evidence" value="ECO:0007669"/>
    <property type="project" value="UniProtKB-UniRule"/>
</dbReference>
<organism evidence="7">
    <name type="scientific">Chrysochromulina tobinii</name>
    <dbReference type="NCBI Taxonomy" id="1460289"/>
    <lineage>
        <taxon>Eukaryota</taxon>
        <taxon>Haptista</taxon>
        <taxon>Haptophyta</taxon>
        <taxon>Prymnesiophyceae</taxon>
        <taxon>Prymnesiales</taxon>
        <taxon>Chrysochromulinaceae</taxon>
        <taxon>Chrysochromulina</taxon>
    </lineage>
</organism>
<dbReference type="EMBL" id="KJ201907">
    <property type="protein sequence ID" value="AHY04306.2"/>
    <property type="molecule type" value="Genomic_DNA"/>
</dbReference>
<name>A0A075DWF8_9EUKA</name>
<reference evidence="7" key="1">
    <citation type="journal article" date="2014" name="BMC Genomics">
        <title>The mitochondrial and chloroplast genomes of the haptophyte Chrysochromulina tobin contain unique repeat structures and gene profiles.</title>
        <authorList>
            <person name="Hovde B.T."/>
            <person name="Starkenburg S.R."/>
            <person name="Hunsperger H.M."/>
            <person name="Mercer L.D."/>
            <person name="Deodato C.R."/>
            <person name="Jha R.K."/>
            <person name="Chertkov O."/>
            <person name="Monnat R.J.Jr."/>
            <person name="Cattolico R.A."/>
        </authorList>
    </citation>
    <scope>NUCLEOTIDE SEQUENCE</scope>
    <source>
        <strain evidence="7">CCMP291</strain>
    </source>
</reference>
<evidence type="ECO:0000256" key="2">
    <source>
        <dbReference type="ARBA" id="ARBA00022531"/>
    </source>
</evidence>
<dbReference type="FunFam" id="1.10.8.110:FF:000001">
    <property type="entry name" value="Photosystem I reaction center subunit III"/>
    <property type="match status" value="1"/>
</dbReference>
<keyword evidence="6" id="KW-0732">Signal</keyword>
<feature type="transmembrane region" description="Helical" evidence="5">
    <location>
        <begin position="106"/>
        <end position="122"/>
    </location>
</feature>
<evidence type="ECO:0000256" key="4">
    <source>
        <dbReference type="RuleBase" id="RU368107"/>
    </source>
</evidence>
<dbReference type="Gene3D" id="1.10.8.110">
    <property type="entry name" value="Photosystem I PsaF, reaction centre subunit III"/>
    <property type="match status" value="1"/>
</dbReference>
<dbReference type="SUPFAM" id="SSF81536">
    <property type="entry name" value="Subunit III of photosystem I reaction centre, PsaF"/>
    <property type="match status" value="1"/>
</dbReference>
<dbReference type="AlphaFoldDB" id="A0A075DWF8"/>
<keyword evidence="7" id="KW-0150">Chloroplast</keyword>
<sequence length="184" mass="20015">MKRFFAILIAVLTSVGVPSLALADVSGLVPCKDSAVFKKRLDGSVKKLTARLEKYEEGTPAYLALEAQIEGTKTRFDKYGKQGLLCGNDGLPHLIADGRPSHAGEFIVPGICFLYIAGYIGWAGRSYLQFAKKTDKPNENEIIINVPVAIGMMSASFLWPVAAWKELVSDELLVPSNEVTVSPR</sequence>
<reference evidence="7" key="2">
    <citation type="submission" date="2016-02" db="EMBL/GenBank/DDBJ databases">
        <authorList>
            <person name="Wen L."/>
            <person name="He K."/>
            <person name="Yang H."/>
        </authorList>
    </citation>
    <scope>NUCLEOTIDE SEQUENCE</scope>
    <source>
        <strain evidence="7">CCMP291</strain>
    </source>
</reference>
<keyword evidence="2 4" id="KW-0602">Photosynthesis</keyword>
<dbReference type="InterPro" id="IPR036577">
    <property type="entry name" value="PSI_PsaF_sf"/>
</dbReference>
<feature type="transmembrane region" description="Helical" evidence="5">
    <location>
        <begin position="142"/>
        <end position="162"/>
    </location>
</feature>
<evidence type="ECO:0000256" key="6">
    <source>
        <dbReference type="SAM" id="SignalP"/>
    </source>
</evidence>
<dbReference type="InterPro" id="IPR003666">
    <property type="entry name" value="PSI_PsaF"/>
</dbReference>
<dbReference type="PANTHER" id="PTHR34939">
    <property type="entry name" value="PHOTOSYSTEM I REACTION CENTER SUBUNIT III, CHLOROPLASTIC"/>
    <property type="match status" value="1"/>
</dbReference>
<evidence type="ECO:0000256" key="5">
    <source>
        <dbReference type="SAM" id="Phobius"/>
    </source>
</evidence>
<evidence type="ECO:0000313" key="7">
    <source>
        <dbReference type="EMBL" id="AHY04306.2"/>
    </source>
</evidence>
<keyword evidence="5" id="KW-1133">Transmembrane helix</keyword>
<evidence type="ECO:0000256" key="3">
    <source>
        <dbReference type="ARBA" id="ARBA00022836"/>
    </source>
</evidence>
<comment type="similarity">
    <text evidence="1 4">Belongs to the PsaF family.</text>
</comment>